<proteinExistence type="predicted"/>
<protein>
    <recommendedName>
        <fullName evidence="6">Antigen I/II N-terminal domain-containing protein</fullName>
    </recommendedName>
</protein>
<dbReference type="RefSeq" id="WP_089832899.1">
    <property type="nucleotide sequence ID" value="NZ_BJWI01000026.1"/>
</dbReference>
<evidence type="ECO:0000313" key="4">
    <source>
        <dbReference type="Proteomes" id="UP000242243"/>
    </source>
</evidence>
<dbReference type="OrthoDB" id="1849839at2"/>
<reference evidence="3 4" key="1">
    <citation type="submission" date="2016-10" db="EMBL/GenBank/DDBJ databases">
        <authorList>
            <person name="de Groot N.N."/>
        </authorList>
    </citation>
    <scope>NUCLEOTIDE SEQUENCE [LARGE SCALE GENOMIC DNA]</scope>
    <source>
        <strain evidence="3 4">DSM 17073</strain>
    </source>
</reference>
<feature type="signal peptide" evidence="1">
    <location>
        <begin position="1"/>
        <end position="19"/>
    </location>
</feature>
<evidence type="ECO:0008006" key="6">
    <source>
        <dbReference type="Google" id="ProtNLM"/>
    </source>
</evidence>
<keyword evidence="1" id="KW-0732">Signal</keyword>
<dbReference type="EMBL" id="BJWI01000026">
    <property type="protein sequence ID" value="GEM02188.1"/>
    <property type="molecule type" value="Genomic_DNA"/>
</dbReference>
<organism evidence="3 4">
    <name type="scientific">Halolactibacillus halophilus</name>
    <dbReference type="NCBI Taxonomy" id="306540"/>
    <lineage>
        <taxon>Bacteria</taxon>
        <taxon>Bacillati</taxon>
        <taxon>Bacillota</taxon>
        <taxon>Bacilli</taxon>
        <taxon>Bacillales</taxon>
        <taxon>Bacillaceae</taxon>
        <taxon>Halolactibacillus</taxon>
    </lineage>
</organism>
<feature type="chain" id="PRO_5038403184" description="Antigen I/II N-terminal domain-containing protein" evidence="1">
    <location>
        <begin position="20"/>
        <end position="176"/>
    </location>
</feature>
<name>A0A1I5REN4_9BACI</name>
<dbReference type="Proteomes" id="UP000321547">
    <property type="component" value="Unassembled WGS sequence"/>
</dbReference>
<dbReference type="Proteomes" id="UP000242243">
    <property type="component" value="Unassembled WGS sequence"/>
</dbReference>
<dbReference type="AlphaFoldDB" id="A0A1I5REN4"/>
<dbReference type="EMBL" id="FOXC01000029">
    <property type="protein sequence ID" value="SFP56396.1"/>
    <property type="molecule type" value="Genomic_DNA"/>
</dbReference>
<accession>A0A1I5REN4</accession>
<dbReference type="PROSITE" id="PS51257">
    <property type="entry name" value="PROKAR_LIPOPROTEIN"/>
    <property type="match status" value="1"/>
</dbReference>
<reference evidence="2 5" key="2">
    <citation type="submission" date="2019-07" db="EMBL/GenBank/DDBJ databases">
        <title>Whole genome shotgun sequence of Halolactibacillus halophilus NBRC 100868.</title>
        <authorList>
            <person name="Hosoyama A."/>
            <person name="Uohara A."/>
            <person name="Ohji S."/>
            <person name="Ichikawa N."/>
        </authorList>
    </citation>
    <scope>NUCLEOTIDE SEQUENCE [LARGE SCALE GENOMIC DNA]</scope>
    <source>
        <strain evidence="2 5">NBRC 100868</strain>
    </source>
</reference>
<gene>
    <name evidence="2" type="ORF">HHA03_17200</name>
    <name evidence="3" type="ORF">SAMN05421839_1294</name>
</gene>
<evidence type="ECO:0000313" key="3">
    <source>
        <dbReference type="EMBL" id="SFP56396.1"/>
    </source>
</evidence>
<evidence type="ECO:0000313" key="5">
    <source>
        <dbReference type="Proteomes" id="UP000321547"/>
    </source>
</evidence>
<evidence type="ECO:0000256" key="1">
    <source>
        <dbReference type="SAM" id="SignalP"/>
    </source>
</evidence>
<sequence length="176" mass="19896">MKKLISVLIVGSLMLFITACGNQTEQVVIPQTFFSEAELEEIMAEMEVDDEAEVTVNDDGDLVYEMPKEEYDEMMEELAEGIDEMIEDVLSDDTISAVKAIDVNDDYDMYEITVERVEFEESLQGMFILGLGISGVMYQTFDNTTDSQSVTFDYIDEATGDVYDTVIYPEALEDMQ</sequence>
<keyword evidence="5" id="KW-1185">Reference proteome</keyword>
<evidence type="ECO:0000313" key="2">
    <source>
        <dbReference type="EMBL" id="GEM02188.1"/>
    </source>
</evidence>